<evidence type="ECO:0000313" key="9">
    <source>
        <dbReference type="Proteomes" id="UP001244341"/>
    </source>
</evidence>
<dbReference type="InterPro" id="IPR011701">
    <property type="entry name" value="MFS"/>
</dbReference>
<protein>
    <recommendedName>
        <fullName evidence="7">Major facilitator superfamily (MFS) profile domain-containing protein</fullName>
    </recommendedName>
</protein>
<feature type="transmembrane region" description="Helical" evidence="6">
    <location>
        <begin position="681"/>
        <end position="707"/>
    </location>
</feature>
<feature type="transmembrane region" description="Helical" evidence="6">
    <location>
        <begin position="756"/>
        <end position="775"/>
    </location>
</feature>
<accession>A0ABY8UAM0</accession>
<dbReference type="InterPro" id="IPR020846">
    <property type="entry name" value="MFS_dom"/>
</dbReference>
<keyword evidence="6" id="KW-0472">Membrane</keyword>
<evidence type="ECO:0000256" key="1">
    <source>
        <dbReference type="ARBA" id="ARBA00004651"/>
    </source>
</evidence>
<feature type="transmembrane region" description="Helical" evidence="6">
    <location>
        <begin position="873"/>
        <end position="895"/>
    </location>
</feature>
<keyword evidence="9" id="KW-1185">Reference proteome</keyword>
<dbReference type="Proteomes" id="UP001244341">
    <property type="component" value="Chromosome 9b"/>
</dbReference>
<feature type="compositionally biased region" description="Polar residues" evidence="5">
    <location>
        <begin position="316"/>
        <end position="325"/>
    </location>
</feature>
<gene>
    <name evidence="8" type="ORF">OEZ85_009629</name>
</gene>
<feature type="compositionally biased region" description="Basic and acidic residues" evidence="5">
    <location>
        <begin position="467"/>
        <end position="485"/>
    </location>
</feature>
<keyword evidence="3" id="KW-1003">Cell membrane</keyword>
<feature type="region of interest" description="Disordered" evidence="5">
    <location>
        <begin position="446"/>
        <end position="491"/>
    </location>
</feature>
<feature type="transmembrane region" description="Helical" evidence="6">
    <location>
        <begin position="622"/>
        <end position="646"/>
    </location>
</feature>
<feature type="transmembrane region" description="Helical" evidence="6">
    <location>
        <begin position="719"/>
        <end position="744"/>
    </location>
</feature>
<keyword evidence="6" id="KW-0812">Transmembrane</keyword>
<feature type="transmembrane region" description="Helical" evidence="6">
    <location>
        <begin position="935"/>
        <end position="958"/>
    </location>
</feature>
<evidence type="ECO:0000313" key="8">
    <source>
        <dbReference type="EMBL" id="WIA18154.1"/>
    </source>
</evidence>
<dbReference type="SUPFAM" id="SSF103473">
    <property type="entry name" value="MFS general substrate transporter"/>
    <property type="match status" value="1"/>
</dbReference>
<evidence type="ECO:0000256" key="3">
    <source>
        <dbReference type="ARBA" id="ARBA00022475"/>
    </source>
</evidence>
<name>A0ABY8UAM0_TETOB</name>
<reference evidence="8 9" key="1">
    <citation type="submission" date="2023-05" db="EMBL/GenBank/DDBJ databases">
        <title>A 100% complete, gapless, phased diploid assembly of the Scenedesmus obliquus UTEX 3031 genome.</title>
        <authorList>
            <person name="Biondi T.C."/>
            <person name="Hanschen E.R."/>
            <person name="Kwon T."/>
            <person name="Eng W."/>
            <person name="Kruse C.P.S."/>
            <person name="Koehler S.I."/>
            <person name="Kunde Y."/>
            <person name="Gleasner C.D."/>
            <person name="You Mak K.T."/>
            <person name="Polle J."/>
            <person name="Hovde B.T."/>
            <person name="Starkenburg S.R."/>
        </authorList>
    </citation>
    <scope>NUCLEOTIDE SEQUENCE [LARGE SCALE GENOMIC DNA]</scope>
    <source>
        <strain evidence="8 9">DOE0152z</strain>
    </source>
</reference>
<dbReference type="Pfam" id="PF07690">
    <property type="entry name" value="MFS_1"/>
    <property type="match status" value="1"/>
</dbReference>
<dbReference type="PANTHER" id="PTHR43528">
    <property type="entry name" value="ALPHA-KETOGLUTARATE PERMEASE"/>
    <property type="match status" value="1"/>
</dbReference>
<proteinExistence type="predicted"/>
<dbReference type="EMBL" id="CP126216">
    <property type="protein sequence ID" value="WIA18154.1"/>
    <property type="molecule type" value="Genomic_DNA"/>
</dbReference>
<dbReference type="InterPro" id="IPR036259">
    <property type="entry name" value="MFS_trans_sf"/>
</dbReference>
<keyword evidence="6" id="KW-1133">Transmembrane helix</keyword>
<evidence type="ECO:0000259" key="7">
    <source>
        <dbReference type="PROSITE" id="PS50850"/>
    </source>
</evidence>
<dbReference type="Gene3D" id="1.20.1250.20">
    <property type="entry name" value="MFS general substrate transporter like domains"/>
    <property type="match status" value="2"/>
</dbReference>
<organism evidence="8 9">
    <name type="scientific">Tetradesmus obliquus</name>
    <name type="common">Green alga</name>
    <name type="synonym">Acutodesmus obliquus</name>
    <dbReference type="NCBI Taxonomy" id="3088"/>
    <lineage>
        <taxon>Eukaryota</taxon>
        <taxon>Viridiplantae</taxon>
        <taxon>Chlorophyta</taxon>
        <taxon>core chlorophytes</taxon>
        <taxon>Chlorophyceae</taxon>
        <taxon>CS clade</taxon>
        <taxon>Sphaeropleales</taxon>
        <taxon>Scenedesmaceae</taxon>
        <taxon>Tetradesmus</taxon>
    </lineage>
</organism>
<sequence length="991" mass="102637">MSLARLVLNKSILVGLRVVIREEPAGSQLEGTIQRYDDEQDCFLLLDESSSLQHAVQFHQFTVEEEQRQLVLKVTSCTRVSLMENGSMPTRLSSTGAEGSTCFGQQEAGATGRLSSDASTTAAAHCQVSAQLSEELSQQLSGLAKLEAAAEQRLQQPQTETEEGSSAEIPLSIRQAAAAEPAAGVPPSYDQLDFTIAAAVDVQPMPASRNSRRSSRELYRIPSSDATDEGMMVDIPQPLSSRRPMQSGGGAAFAVQAGMPLHMPGPSSRRTSRTLSGRLPPDQDAATAVAAQLGDAESDVLARPVTATSAGLDTIVSRRTSTNGRPGTPDSDGFGYSEFEGEPLGSEWGSGALLGPHITSGIDSPTGSAVFQANPFDAGSECGSLPGAGSELASAFESLSASGTGIKAGIGASRMGREAAGAAASMLPFAGWGTPGSTGASIHEIVPANSDSDSDGERITSGYYRRSSGDMHQHSRLAAETHEEQADGSCDGTQQAAGFGLGIDEQHILSAGAAAGAAAAALEPGVGVSSMSVDGMVQLPAPGYEYADDDSQPLVPHMMGYAAGQVPGALGAAGTQVGRVALHTLLANSAQWFDLLVFVVLGGQLAAAMAPPQLSQHQQLGLLFAIFAAGHVLWLAGCFVWPWLAARVGRRTVLAWTVGLSAFPTALLGCMPTYAEGGAAGIAIIAILRFLAGLSMGNEAPAALAYLTEHAPQFPSLHASLMPCSIALGALGASLAGLFFAAVLSPGSLGVFGWRLALAMSLVANAVSGGVRGYLLQDPEDGMSAAELGDRRNDHVWRVLRYHPLQVLLAGALQAFAVCGLYLLAAWLPVHFVQLTHLPASVSLTVHTVNMAVLAGSIPMGGFLADKYGRTSMLLSTSAAAALFAYPAWLLFSLAEAGVSWFSQFTLVAFVGLHWGALASLLVEQFPKGVRASALTLAFTLPMVLLGSMAPLIALGFITQTHSLASPAILMILSAVVSGTAVLALELRQVD</sequence>
<comment type="subcellular location">
    <subcellularLocation>
        <location evidence="1">Cell membrane</location>
        <topology evidence="1">Multi-pass membrane protein</topology>
    </subcellularLocation>
</comment>
<evidence type="ECO:0000256" key="5">
    <source>
        <dbReference type="SAM" id="MobiDB-lite"/>
    </source>
</evidence>
<feature type="transmembrane region" description="Helical" evidence="6">
    <location>
        <begin position="840"/>
        <end position="861"/>
    </location>
</feature>
<keyword evidence="2" id="KW-0813">Transport</keyword>
<feature type="transmembrane region" description="Helical" evidence="6">
    <location>
        <begin position="807"/>
        <end position="828"/>
    </location>
</feature>
<feature type="region of interest" description="Disordered" evidence="5">
    <location>
        <begin position="316"/>
        <end position="341"/>
    </location>
</feature>
<dbReference type="PANTHER" id="PTHR43528:SF1">
    <property type="entry name" value="ALPHA-KETOGLUTARATE PERMEASE"/>
    <property type="match status" value="1"/>
</dbReference>
<feature type="transmembrane region" description="Helical" evidence="6">
    <location>
        <begin position="653"/>
        <end position="675"/>
    </location>
</feature>
<evidence type="ECO:0000256" key="6">
    <source>
        <dbReference type="SAM" id="Phobius"/>
    </source>
</evidence>
<dbReference type="InterPro" id="IPR051084">
    <property type="entry name" value="H+-coupled_symporters"/>
</dbReference>
<keyword evidence="4" id="KW-0769">Symport</keyword>
<evidence type="ECO:0000256" key="2">
    <source>
        <dbReference type="ARBA" id="ARBA00022448"/>
    </source>
</evidence>
<feature type="transmembrane region" description="Helical" evidence="6">
    <location>
        <begin position="901"/>
        <end position="923"/>
    </location>
</feature>
<feature type="domain" description="Major facilitator superfamily (MFS) profile" evidence="7">
    <location>
        <begin position="580"/>
        <end position="991"/>
    </location>
</feature>
<evidence type="ECO:0000256" key="4">
    <source>
        <dbReference type="ARBA" id="ARBA00022847"/>
    </source>
</evidence>
<feature type="transmembrane region" description="Helical" evidence="6">
    <location>
        <begin position="964"/>
        <end position="985"/>
    </location>
</feature>
<dbReference type="PROSITE" id="PS50850">
    <property type="entry name" value="MFS"/>
    <property type="match status" value="1"/>
</dbReference>